<accession>A0A653A5A4</accession>
<dbReference type="AlphaFoldDB" id="A0A653A5A4"/>
<proteinExistence type="predicted"/>
<organism evidence="1">
    <name type="scientific">Uncultured Desulfatiglans sp</name>
    <dbReference type="NCBI Taxonomy" id="1748965"/>
    <lineage>
        <taxon>Bacteria</taxon>
        <taxon>Pseudomonadati</taxon>
        <taxon>Thermodesulfobacteriota</taxon>
        <taxon>Desulfobacteria</taxon>
        <taxon>Desulfatiglandales</taxon>
        <taxon>Desulfatiglandaceae</taxon>
        <taxon>Desulfatiglans</taxon>
        <taxon>environmental samples</taxon>
    </lineage>
</organism>
<reference evidence="1" key="1">
    <citation type="submission" date="2018-07" db="EMBL/GenBank/DDBJ databases">
        <authorList>
            <consortium name="Genoscope - CEA"/>
            <person name="William W."/>
        </authorList>
    </citation>
    <scope>NUCLEOTIDE SEQUENCE</scope>
    <source>
        <strain evidence="1">IK1</strain>
    </source>
</reference>
<sequence>MTAPGSVNLDVHPAPWKRASEDLPREIQGAARNQERAVPFGLGTPARMARLQRGAFGS</sequence>
<gene>
    <name evidence="1" type="ORF">TRIP_B250315</name>
</gene>
<evidence type="ECO:0000313" key="1">
    <source>
        <dbReference type="EMBL" id="VBB43220.1"/>
    </source>
</evidence>
<protein>
    <submittedName>
        <fullName evidence="1">Uncharacterized protein</fullName>
    </submittedName>
</protein>
<name>A0A653A5A4_UNCDX</name>
<dbReference type="EMBL" id="UPXX01000018">
    <property type="protein sequence ID" value="VBB43220.1"/>
    <property type="molecule type" value="Genomic_DNA"/>
</dbReference>